<reference evidence="1 2" key="1">
    <citation type="journal article" date="2018" name="Microb. Genom.">
        <title>Expanding an expanded genome: long-read sequencing of Trypanosoma cruzi.</title>
        <authorList>
            <person name="Berna L."/>
            <person name="Rodriguez M."/>
            <person name="Chiribao M.L."/>
            <person name="Parodi-Talice A."/>
            <person name="Pita S."/>
            <person name="Rijo G."/>
            <person name="Alvarez-Valin F."/>
            <person name="Robello C."/>
        </authorList>
    </citation>
    <scope>NUCLEOTIDE SEQUENCE [LARGE SCALE GENOMIC DNA]</scope>
    <source>
        <strain evidence="1 2">TCC</strain>
    </source>
</reference>
<dbReference type="Proteomes" id="UP000246078">
    <property type="component" value="Unassembled WGS sequence"/>
</dbReference>
<sequence>MKKKGSKGGDASPAIAVPFISPFSRNRRIEINSVVICEICVILTYDRRVRPPEDVLFRGSPIGTFVPSLHRATIRLPTVRFRDVSRKTLMEVCNTVQEVLFFEFLKQIPSFIFKCCPLPDAFSTRQYFVARRVIYLWLWRRFFRVAGRGTHLTEKKRRGE</sequence>
<organism evidence="1 2">
    <name type="scientific">Trypanosoma cruzi</name>
    <dbReference type="NCBI Taxonomy" id="5693"/>
    <lineage>
        <taxon>Eukaryota</taxon>
        <taxon>Discoba</taxon>
        <taxon>Euglenozoa</taxon>
        <taxon>Kinetoplastea</taxon>
        <taxon>Metakinetoplastina</taxon>
        <taxon>Trypanosomatida</taxon>
        <taxon>Trypanosomatidae</taxon>
        <taxon>Trypanosoma</taxon>
        <taxon>Schizotrypanum</taxon>
    </lineage>
</organism>
<evidence type="ECO:0000313" key="2">
    <source>
        <dbReference type="Proteomes" id="UP000246078"/>
    </source>
</evidence>
<dbReference type="AlphaFoldDB" id="A0A2V2WAL4"/>
<dbReference type="VEuPathDB" id="TriTrypDB:C3747_127g100"/>
<name>A0A2V2WAL4_TRYCR</name>
<accession>A0A2V2WAL4</accession>
<dbReference type="EMBL" id="PRFC01000127">
    <property type="protein sequence ID" value="PWV05638.1"/>
    <property type="molecule type" value="Genomic_DNA"/>
</dbReference>
<proteinExistence type="predicted"/>
<comment type="caution">
    <text evidence="1">The sequence shown here is derived from an EMBL/GenBank/DDBJ whole genome shotgun (WGS) entry which is preliminary data.</text>
</comment>
<protein>
    <submittedName>
        <fullName evidence="1">Uncharacterized protein</fullName>
    </submittedName>
</protein>
<evidence type="ECO:0000313" key="1">
    <source>
        <dbReference type="EMBL" id="PWV05638.1"/>
    </source>
</evidence>
<gene>
    <name evidence="1" type="ORF">C3747_127g100</name>
</gene>